<reference evidence="2" key="1">
    <citation type="submission" date="2017-10" db="EMBL/GenBank/DDBJ databases">
        <authorList>
            <person name="Kravchenko I.K."/>
            <person name="Grouzdev D.S."/>
        </authorList>
    </citation>
    <scope>NUCLEOTIDE SEQUENCE [LARGE SCALE GENOMIC DNA]</scope>
    <source>
        <strain evidence="2">B2</strain>
    </source>
</reference>
<proteinExistence type="predicted"/>
<dbReference type="AlphaFoldDB" id="A0A2B8BGA0"/>
<accession>A0A2B8BGA0</accession>
<keyword evidence="2" id="KW-1185">Reference proteome</keyword>
<name>A0A2B8BGA0_9PROT</name>
<organism evidence="1 2">
    <name type="scientific">Azospirillum palustre</name>
    <dbReference type="NCBI Taxonomy" id="2044885"/>
    <lineage>
        <taxon>Bacteria</taxon>
        <taxon>Pseudomonadati</taxon>
        <taxon>Pseudomonadota</taxon>
        <taxon>Alphaproteobacteria</taxon>
        <taxon>Rhodospirillales</taxon>
        <taxon>Azospirillaceae</taxon>
        <taxon>Azospirillum</taxon>
    </lineage>
</organism>
<dbReference type="NCBIfam" id="TIGR03358">
    <property type="entry name" value="VI_chp_5"/>
    <property type="match status" value="1"/>
</dbReference>
<evidence type="ECO:0000313" key="2">
    <source>
        <dbReference type="Proteomes" id="UP000225379"/>
    </source>
</evidence>
<evidence type="ECO:0000313" key="1">
    <source>
        <dbReference type="EMBL" id="PGH57796.1"/>
    </source>
</evidence>
<dbReference type="InterPro" id="IPR008312">
    <property type="entry name" value="T6SS_TssB1"/>
</dbReference>
<gene>
    <name evidence="1" type="ORF">CRT60_07390</name>
</gene>
<dbReference type="PIRSF" id="PIRSF028301">
    <property type="entry name" value="UCP028301"/>
    <property type="match status" value="1"/>
</dbReference>
<dbReference type="Proteomes" id="UP000225379">
    <property type="component" value="Unassembled WGS sequence"/>
</dbReference>
<dbReference type="PANTHER" id="PTHR35850:SF1">
    <property type="entry name" value="TYPE VI SECRETION SYSTEM SHEATH PROTEIN TSSB1"/>
    <property type="match status" value="1"/>
</dbReference>
<protein>
    <submittedName>
        <fullName evidence="1">Type VI secretion system contractile sheath small subunit</fullName>
    </submittedName>
</protein>
<comment type="caution">
    <text evidence="1">The sequence shown here is derived from an EMBL/GenBank/DDBJ whole genome shotgun (WGS) entry which is preliminary data.</text>
</comment>
<dbReference type="OrthoDB" id="9789942at2"/>
<dbReference type="EMBL" id="PDKW01000039">
    <property type="protein sequence ID" value="PGH57796.1"/>
    <property type="molecule type" value="Genomic_DNA"/>
</dbReference>
<dbReference type="RefSeq" id="WP_098735786.1">
    <property type="nucleotide sequence ID" value="NZ_PDKW01000039.1"/>
</dbReference>
<dbReference type="PANTHER" id="PTHR35850">
    <property type="entry name" value="CYTOPLASMIC PROTEIN-RELATED"/>
    <property type="match status" value="1"/>
</dbReference>
<sequence length="180" mass="19887">MTESIQKKLERVRPPRVKLTYEVHTGGATEMKELPFLVGVLADLSGKPEKPLPKLKERKFVEVDRDNFNDVLASAAPRLAFQVDNKLQPDGGKLNVLLNFDDMGDFEPVQVLNQVPALARLFEARQKLSDLLAKLDGNDELSGLLNDVISNTEQQDELKKLLGPTETAMAPVSTEEPPAA</sequence>
<dbReference type="Pfam" id="PF05591">
    <property type="entry name" value="T6SS_VipA"/>
    <property type="match status" value="1"/>
</dbReference>